<dbReference type="Proteomes" id="UP000189761">
    <property type="component" value="Unassembled WGS sequence"/>
</dbReference>
<reference evidence="3 4" key="1">
    <citation type="submission" date="2017-01" db="EMBL/GenBank/DDBJ databases">
        <title>Draft genome sequence of Bacillus oleronius.</title>
        <authorList>
            <person name="Allam M."/>
        </authorList>
    </citation>
    <scope>NUCLEOTIDE SEQUENCE [LARGE SCALE GENOMIC DNA]</scope>
    <source>
        <strain evidence="3 4">DSM 9356</strain>
    </source>
</reference>
<dbReference type="EMBL" id="MTLA01000105">
    <property type="protein sequence ID" value="OOP68509.1"/>
    <property type="molecule type" value="Genomic_DNA"/>
</dbReference>
<sequence>MPKRYKIEFFEEKELVYYYPNNISIEPNAVVFGSKKAEIIGKKQPNGRNTLSISTGLAKQLTIPTFLTSITIFQSDSSLIFGPLVGIFTSGFTNFSVKPIGGRSNLFSKLLSLHSSVGVVPFLFGEQHINWENQSIEGHFYHNGKWIQLTVPFPNVIYDRLPNRRSEKLKTTQKVKERLEKDFFIPWYNPGFFNKLDVYERLFNDRKALLYLPETSPFTSFHQVERMLSKYGQVYIKPINGSLGLGVHQVIYDRKTNHYYCRYHDTVNHLLKFTSLESLINHVFANKNLDRMLVQQGIQLIRDHRRPVDFRVHANKDENGSWKISAIAAKIAGSGSPTTHVKTGGEVKTLTEIFPKEEDQKKYKTKLEHAAMDLAVAIEKHLDGIIGEIGFDFGIDNNGNVWLFEANSKPGRSIFSHPGLKDSDVLTRKLTLSYAIFLTKKHIHEDLFI</sequence>
<dbReference type="PROSITE" id="PS50975">
    <property type="entry name" value="ATP_GRASP"/>
    <property type="match status" value="1"/>
</dbReference>
<dbReference type="AlphaFoldDB" id="A0A8E2LFU3"/>
<dbReference type="GO" id="GO:0005524">
    <property type="term" value="F:ATP binding"/>
    <property type="evidence" value="ECO:0007669"/>
    <property type="project" value="UniProtKB-UniRule"/>
</dbReference>
<evidence type="ECO:0000313" key="3">
    <source>
        <dbReference type="EMBL" id="OOP68509.1"/>
    </source>
</evidence>
<organism evidence="3 4">
    <name type="scientific">Heyndrickxia oleronia</name>
    <dbReference type="NCBI Taxonomy" id="38875"/>
    <lineage>
        <taxon>Bacteria</taxon>
        <taxon>Bacillati</taxon>
        <taxon>Bacillota</taxon>
        <taxon>Bacilli</taxon>
        <taxon>Bacillales</taxon>
        <taxon>Bacillaceae</taxon>
        <taxon>Heyndrickxia</taxon>
    </lineage>
</organism>
<name>A0A8E2LFU3_9BACI</name>
<keyword evidence="1" id="KW-0067">ATP-binding</keyword>
<dbReference type="Pfam" id="PF14398">
    <property type="entry name" value="ATPgrasp_YheCD"/>
    <property type="match status" value="1"/>
</dbReference>
<dbReference type="SUPFAM" id="SSF56059">
    <property type="entry name" value="Glutathione synthetase ATP-binding domain-like"/>
    <property type="match status" value="1"/>
</dbReference>
<evidence type="ECO:0000256" key="1">
    <source>
        <dbReference type="PROSITE-ProRule" id="PRU00409"/>
    </source>
</evidence>
<keyword evidence="4" id="KW-1185">Reference proteome</keyword>
<dbReference type="InterPro" id="IPR026838">
    <property type="entry name" value="YheC/D"/>
</dbReference>
<feature type="domain" description="ATP-grasp" evidence="2">
    <location>
        <begin position="202"/>
        <end position="436"/>
    </location>
</feature>
<protein>
    <submittedName>
        <fullName evidence="3">Glutathione synthetase</fullName>
    </submittedName>
</protein>
<gene>
    <name evidence="3" type="ORF">BWZ43_10135</name>
</gene>
<dbReference type="RefSeq" id="WP_071976802.1">
    <property type="nucleotide sequence ID" value="NZ_CP065424.1"/>
</dbReference>
<comment type="caution">
    <text evidence="3">The sequence shown here is derived from an EMBL/GenBank/DDBJ whole genome shotgun (WGS) entry which is preliminary data.</text>
</comment>
<dbReference type="InterPro" id="IPR011761">
    <property type="entry name" value="ATP-grasp"/>
</dbReference>
<evidence type="ECO:0000259" key="2">
    <source>
        <dbReference type="PROSITE" id="PS50975"/>
    </source>
</evidence>
<keyword evidence="1" id="KW-0547">Nucleotide-binding</keyword>
<dbReference type="GO" id="GO:0046872">
    <property type="term" value="F:metal ion binding"/>
    <property type="evidence" value="ECO:0007669"/>
    <property type="project" value="InterPro"/>
</dbReference>
<evidence type="ECO:0000313" key="4">
    <source>
        <dbReference type="Proteomes" id="UP000189761"/>
    </source>
</evidence>
<proteinExistence type="predicted"/>
<accession>A0A8E2LFU3</accession>